<evidence type="ECO:0000256" key="3">
    <source>
        <dbReference type="ARBA" id="ARBA00022553"/>
    </source>
</evidence>
<accession>A0ABR6Y360</accession>
<dbReference type="InterPro" id="IPR018060">
    <property type="entry name" value="HTH_AraC"/>
</dbReference>
<dbReference type="InterPro" id="IPR011047">
    <property type="entry name" value="Quinoprotein_ADH-like_sf"/>
</dbReference>
<dbReference type="RefSeq" id="WP_186846237.1">
    <property type="nucleotide sequence ID" value="NZ_JACOME010000003.1"/>
</dbReference>
<dbReference type="SUPFAM" id="SSF46689">
    <property type="entry name" value="Homeodomain-like"/>
    <property type="match status" value="1"/>
</dbReference>
<keyword evidence="3 6" id="KW-0597">Phosphoprotein</keyword>
<dbReference type="Pfam" id="PF07495">
    <property type="entry name" value="Y_Y_Y"/>
    <property type="match status" value="1"/>
</dbReference>
<dbReference type="InterPro" id="IPR011110">
    <property type="entry name" value="Reg_prop"/>
</dbReference>
<feature type="domain" description="Histidine kinase" evidence="9">
    <location>
        <begin position="817"/>
        <end position="1031"/>
    </location>
</feature>
<dbReference type="SMART" id="SM00448">
    <property type="entry name" value="REC"/>
    <property type="match status" value="1"/>
</dbReference>
<dbReference type="InterPro" id="IPR009057">
    <property type="entry name" value="Homeodomain-like_sf"/>
</dbReference>
<feature type="domain" description="Response regulatory" evidence="10">
    <location>
        <begin position="1067"/>
        <end position="1182"/>
    </location>
</feature>
<keyword evidence="7" id="KW-0472">Membrane</keyword>
<dbReference type="CDD" id="cd00082">
    <property type="entry name" value="HisKA"/>
    <property type="match status" value="1"/>
</dbReference>
<dbReference type="InterPro" id="IPR005467">
    <property type="entry name" value="His_kinase_dom"/>
</dbReference>
<dbReference type="CDD" id="cd17574">
    <property type="entry name" value="REC_OmpR"/>
    <property type="match status" value="1"/>
</dbReference>
<evidence type="ECO:0000313" key="11">
    <source>
        <dbReference type="EMBL" id="MBC3847114.1"/>
    </source>
</evidence>
<name>A0ABR6Y360_9FLAO</name>
<dbReference type="Pfam" id="PF02518">
    <property type="entry name" value="HATPase_c"/>
    <property type="match status" value="1"/>
</dbReference>
<dbReference type="PROSITE" id="PS01124">
    <property type="entry name" value="HTH_ARAC_FAMILY_2"/>
    <property type="match status" value="1"/>
</dbReference>
<evidence type="ECO:0000256" key="7">
    <source>
        <dbReference type="SAM" id="Phobius"/>
    </source>
</evidence>
<dbReference type="Gene3D" id="3.40.50.2300">
    <property type="match status" value="1"/>
</dbReference>
<proteinExistence type="predicted"/>
<dbReference type="InterPro" id="IPR036890">
    <property type="entry name" value="HATPase_C_sf"/>
</dbReference>
<evidence type="ECO:0000256" key="5">
    <source>
        <dbReference type="ARBA" id="ARBA00023163"/>
    </source>
</evidence>
<dbReference type="EMBL" id="JACOME010000003">
    <property type="protein sequence ID" value="MBC3847114.1"/>
    <property type="molecule type" value="Genomic_DNA"/>
</dbReference>
<dbReference type="InterPro" id="IPR013783">
    <property type="entry name" value="Ig-like_fold"/>
</dbReference>
<gene>
    <name evidence="11" type="ORF">H6H04_12030</name>
</gene>
<dbReference type="InterPro" id="IPR004358">
    <property type="entry name" value="Sig_transdc_His_kin-like_C"/>
</dbReference>
<feature type="modified residue" description="4-aspartylphosphate" evidence="6">
    <location>
        <position position="1115"/>
    </location>
</feature>
<comment type="catalytic activity">
    <reaction evidence="1">
        <text>ATP + protein L-histidine = ADP + protein N-phospho-L-histidine.</text>
        <dbReference type="EC" id="2.7.13.3"/>
    </reaction>
</comment>
<dbReference type="InterPro" id="IPR001789">
    <property type="entry name" value="Sig_transdc_resp-reg_receiver"/>
</dbReference>
<dbReference type="Gene3D" id="2.60.40.10">
    <property type="entry name" value="Immunoglobulins"/>
    <property type="match status" value="1"/>
</dbReference>
<keyword evidence="7" id="KW-0812">Transmembrane</keyword>
<keyword evidence="12" id="KW-1185">Reference proteome</keyword>
<dbReference type="PANTHER" id="PTHR43547:SF2">
    <property type="entry name" value="HYBRID SIGNAL TRANSDUCTION HISTIDINE KINASE C"/>
    <property type="match status" value="1"/>
</dbReference>
<dbReference type="PROSITE" id="PS50110">
    <property type="entry name" value="RESPONSE_REGULATORY"/>
    <property type="match status" value="1"/>
</dbReference>
<dbReference type="SUPFAM" id="SSF47384">
    <property type="entry name" value="Homodimeric domain of signal transducing histidine kinase"/>
    <property type="match status" value="1"/>
</dbReference>
<dbReference type="InterPro" id="IPR003594">
    <property type="entry name" value="HATPase_dom"/>
</dbReference>
<keyword evidence="7" id="KW-1133">Transmembrane helix</keyword>
<dbReference type="InterPro" id="IPR011123">
    <property type="entry name" value="Y_Y_Y"/>
</dbReference>
<dbReference type="InterPro" id="IPR003661">
    <property type="entry name" value="HisK_dim/P_dom"/>
</dbReference>
<dbReference type="SUPFAM" id="SSF50998">
    <property type="entry name" value="Quinoprotein alcohol dehydrogenase-like"/>
    <property type="match status" value="1"/>
</dbReference>
<evidence type="ECO:0000256" key="1">
    <source>
        <dbReference type="ARBA" id="ARBA00000085"/>
    </source>
</evidence>
<feature type="domain" description="HTH araC/xylS-type" evidence="8">
    <location>
        <begin position="1212"/>
        <end position="1313"/>
    </location>
</feature>
<evidence type="ECO:0000259" key="10">
    <source>
        <dbReference type="PROSITE" id="PS50110"/>
    </source>
</evidence>
<dbReference type="Gene3D" id="1.10.10.60">
    <property type="entry name" value="Homeodomain-like"/>
    <property type="match status" value="2"/>
</dbReference>
<dbReference type="SMART" id="SM00387">
    <property type="entry name" value="HATPase_c"/>
    <property type="match status" value="1"/>
</dbReference>
<dbReference type="InterPro" id="IPR011006">
    <property type="entry name" value="CheY-like_superfamily"/>
</dbReference>
<dbReference type="InterPro" id="IPR036097">
    <property type="entry name" value="HisK_dim/P_sf"/>
</dbReference>
<dbReference type="Pfam" id="PF00072">
    <property type="entry name" value="Response_reg"/>
    <property type="match status" value="1"/>
</dbReference>
<dbReference type="Pfam" id="PF00512">
    <property type="entry name" value="HisKA"/>
    <property type="match status" value="1"/>
</dbReference>
<dbReference type="SUPFAM" id="SSF52172">
    <property type="entry name" value="CheY-like"/>
    <property type="match status" value="1"/>
</dbReference>
<comment type="caution">
    <text evidence="11">The sequence shown here is derived from an EMBL/GenBank/DDBJ whole genome shotgun (WGS) entry which is preliminary data.</text>
</comment>
<evidence type="ECO:0000256" key="4">
    <source>
        <dbReference type="ARBA" id="ARBA00023015"/>
    </source>
</evidence>
<organism evidence="11 12">
    <name type="scientific">Winogradskyella echinorum</name>
    <dbReference type="NCBI Taxonomy" id="538189"/>
    <lineage>
        <taxon>Bacteria</taxon>
        <taxon>Pseudomonadati</taxon>
        <taxon>Bacteroidota</taxon>
        <taxon>Flavobacteriia</taxon>
        <taxon>Flavobacteriales</taxon>
        <taxon>Flavobacteriaceae</taxon>
        <taxon>Winogradskyella</taxon>
    </lineage>
</organism>
<keyword evidence="4" id="KW-0805">Transcription regulation</keyword>
<dbReference type="Proteomes" id="UP000607435">
    <property type="component" value="Unassembled WGS sequence"/>
</dbReference>
<protein>
    <recommendedName>
        <fullName evidence="2">histidine kinase</fullName>
        <ecNumber evidence="2">2.7.13.3</ecNumber>
    </recommendedName>
</protein>
<dbReference type="Gene3D" id="3.30.565.10">
    <property type="entry name" value="Histidine kinase-like ATPase, C-terminal domain"/>
    <property type="match status" value="1"/>
</dbReference>
<dbReference type="EC" id="2.7.13.3" evidence="2"/>
<dbReference type="PANTHER" id="PTHR43547">
    <property type="entry name" value="TWO-COMPONENT HISTIDINE KINASE"/>
    <property type="match status" value="1"/>
</dbReference>
<dbReference type="InterPro" id="IPR015943">
    <property type="entry name" value="WD40/YVTN_repeat-like_dom_sf"/>
</dbReference>
<dbReference type="PRINTS" id="PR00344">
    <property type="entry name" value="BCTRLSENSOR"/>
</dbReference>
<dbReference type="PROSITE" id="PS50109">
    <property type="entry name" value="HIS_KIN"/>
    <property type="match status" value="1"/>
</dbReference>
<dbReference type="SUPFAM" id="SSF55874">
    <property type="entry name" value="ATPase domain of HSP90 chaperone/DNA topoisomerase II/histidine kinase"/>
    <property type="match status" value="1"/>
</dbReference>
<dbReference type="Gene3D" id="1.10.287.130">
    <property type="match status" value="1"/>
</dbReference>
<evidence type="ECO:0000256" key="6">
    <source>
        <dbReference type="PROSITE-ProRule" id="PRU00169"/>
    </source>
</evidence>
<evidence type="ECO:0000256" key="2">
    <source>
        <dbReference type="ARBA" id="ARBA00012438"/>
    </source>
</evidence>
<feature type="transmembrane region" description="Helical" evidence="7">
    <location>
        <begin position="770"/>
        <end position="788"/>
    </location>
</feature>
<reference evidence="11 12" key="1">
    <citation type="submission" date="2020-08" db="EMBL/GenBank/DDBJ databases">
        <title>Winogradskyella ouciana sp. nov., isolated from the hadal seawater of the Mariana Trench.</title>
        <authorList>
            <person name="He X."/>
        </authorList>
    </citation>
    <scope>NUCLEOTIDE SEQUENCE [LARGE SCALE GENOMIC DNA]</scope>
    <source>
        <strain evidence="11 12">KCTC 22026</strain>
    </source>
</reference>
<dbReference type="Gene3D" id="2.130.10.10">
    <property type="entry name" value="YVTN repeat-like/Quinoprotein amine dehydrogenase"/>
    <property type="match status" value="2"/>
</dbReference>
<sequence length="1315" mass="150466">MKFHRFVVILLLQLTGCNFLHSQIDISDLDNLTHYSIEDGLSSNSVVDIVEDKYGFIWIANGKSVTRFDGNHFANYNSFIANDSLQKFGNVNALSFDKSGEKIFIGTALGIFYSSLKNIQFKPISQLVPSVNLPIKRISSILFDDKETCWASTFGYGLVKIDIRNNTFESFRLNNPTQENNAWINSIRSMAKDLNDNTILWLASSGGLIRFNTTSKTYKVFVFNDNVDLPQNRIREIAATKNNIYLGTWQEGLVVFNLETQQFNQPLKNTFPNSHLLILELFKSNDQNLWVTSTDGLIQFNTATNAIEKVAINNASKSNIKGVKFIDSNGIIWFGYGKGLFKYNPSNSQNKFILLEDRTNLENPFLIEKMLFLKDYLYVIGHNGSGLYKINLNDFSFETIQITEREIDNYNLRDMVIMDEENLLIASYEKLYIFNTNTQKCKLSPLQLNHPSSSIQSIVKDKNNRFWVGARRNGLTSLDFNSNTIKNYKEEFNTYKEGNHVWINSLYIDSKNKLWIAKGTESVMNLDDLKISLLNPKDSVPSYHDASNFLEDKKGRVWVAGYDNGLGYTNFKDFKKGIQNQMDGYFAGIYKYNDSIMFTIGKGFLGKYNINNNTHTIININNNEQYITGPVIRKNTEEYIVGSRNGILIHKSENQKSSSHTPKPYVRKITGNGKTYYENNSLENQELIFESGTTNLVINLSALDFELPEQSNYSYKLGEDWIDLVTNKEINITNLTQGKYDFKIKACNNFGECNEVNYNFTVRAPWYKSWLAYLIYSILLITIAWLLYRFNLDKKLAVAEKQKAIEFDELKTRMYANISHEFRTPLTLINGLSKVLIEENSNNKNTEKLKGIHRSGDQLLKLVNQILGLVSFDAGKVKANYKNGDIIAFIKQCVSYYKFHSDSKQQQLTFSSTIESLKMDFDDDKLQKIINNVLSNAIKFTPEKGKINVEIDKSNQNLILKISDSGKGIDRKHLPHIFNRYYKTSEDNIDVGNGIGMALTKELVNLLKGKIDVESEINKGTTFTIQLPIKNTINATAELVYQIPFAANTNTTKSVESVTAENIELHTILLVEDNKEIRNYVSLLLGHIYNIITAKDGVEGLKIAKNKTIDFIISDIMMPKMDGFEFCKHIKNDVNTSHIPFIIISAKTAQEDKIKGYELGIDAYLFKPFDKDELLLIIKNLLQKKQEQVNYFKKLLLLKESPKNTTTNQLDIDLIQNLQKYVLDKNIKLSIDQLAKTLGTSRTQLHRKIKALTSMSVTNYINHIRIEKAKYLLVTTELNSNEIAYEVGFESSTYFSRVFKKELGMTPITFRNNHV</sequence>
<evidence type="ECO:0000259" key="8">
    <source>
        <dbReference type="PROSITE" id="PS01124"/>
    </source>
</evidence>
<dbReference type="Pfam" id="PF07494">
    <property type="entry name" value="Reg_prop"/>
    <property type="match status" value="1"/>
</dbReference>
<dbReference type="Pfam" id="PF12833">
    <property type="entry name" value="HTH_18"/>
    <property type="match status" value="1"/>
</dbReference>
<evidence type="ECO:0000259" key="9">
    <source>
        <dbReference type="PROSITE" id="PS50109"/>
    </source>
</evidence>
<dbReference type="SMART" id="SM00342">
    <property type="entry name" value="HTH_ARAC"/>
    <property type="match status" value="1"/>
</dbReference>
<dbReference type="SMART" id="SM00388">
    <property type="entry name" value="HisKA"/>
    <property type="match status" value="1"/>
</dbReference>
<evidence type="ECO:0000313" key="12">
    <source>
        <dbReference type="Proteomes" id="UP000607435"/>
    </source>
</evidence>
<keyword evidence="5" id="KW-0804">Transcription</keyword>